<organism evidence="2 3">
    <name type="scientific">Nonomuraea purpurea</name>
    <dbReference type="NCBI Taxonomy" id="1849276"/>
    <lineage>
        <taxon>Bacteria</taxon>
        <taxon>Bacillati</taxon>
        <taxon>Actinomycetota</taxon>
        <taxon>Actinomycetes</taxon>
        <taxon>Streptosporangiales</taxon>
        <taxon>Streptosporangiaceae</taxon>
        <taxon>Nonomuraea</taxon>
    </lineage>
</organism>
<dbReference type="SUPFAM" id="SSF47413">
    <property type="entry name" value="lambda repressor-like DNA-binding domains"/>
    <property type="match status" value="1"/>
</dbReference>
<dbReference type="InterPro" id="IPR001387">
    <property type="entry name" value="Cro/C1-type_HTH"/>
</dbReference>
<dbReference type="InterPro" id="IPR010982">
    <property type="entry name" value="Lambda_DNA-bd_dom_sf"/>
</dbReference>
<dbReference type="CDD" id="cd00093">
    <property type="entry name" value="HTH_XRE"/>
    <property type="match status" value="1"/>
</dbReference>
<comment type="caution">
    <text evidence="2">The sequence shown here is derived from an EMBL/GenBank/DDBJ whole genome shotgun (WGS) entry which is preliminary data.</text>
</comment>
<proteinExistence type="predicted"/>
<dbReference type="SMART" id="SM00530">
    <property type="entry name" value="HTH_XRE"/>
    <property type="match status" value="1"/>
</dbReference>
<dbReference type="Gene3D" id="1.10.260.40">
    <property type="entry name" value="lambda repressor-like DNA-binding domains"/>
    <property type="match status" value="1"/>
</dbReference>
<evidence type="ECO:0000259" key="1">
    <source>
        <dbReference type="PROSITE" id="PS50943"/>
    </source>
</evidence>
<dbReference type="InterPro" id="IPR043917">
    <property type="entry name" value="DUF5753"/>
</dbReference>
<name>A0ABV8FZX2_9ACTN</name>
<feature type="domain" description="HTH cro/C1-type" evidence="1">
    <location>
        <begin position="16"/>
        <end position="48"/>
    </location>
</feature>
<dbReference type="Pfam" id="PF13560">
    <property type="entry name" value="HTH_31"/>
    <property type="match status" value="1"/>
</dbReference>
<gene>
    <name evidence="2" type="ORF">ACFOY2_01165</name>
</gene>
<dbReference type="EMBL" id="JBHSBI010000001">
    <property type="protein sequence ID" value="MFC4005813.1"/>
    <property type="molecule type" value="Genomic_DNA"/>
</dbReference>
<protein>
    <submittedName>
        <fullName evidence="2">Helix-turn-helix domain-containing protein</fullName>
    </submittedName>
</protein>
<sequence length="279" mass="31616">MSFEAQRAREALGTRLREIRQQSGLTGRALAALAGWQLSKISKIEHGKQAATEADVRTWLRHCEREDALDDLVAAAHNIETLWTEWRRALRSGARQRQLRSIDLYERTRVFRAYNPNIIWGTLQTAEYAETLMRQLADFMGNGPTDIEAGVAARMERQQFLYRGDRRFNVILGEQALNTNIGGPGVMRGQLDRLLAVMTLPRLSVGIIPARASYEIWPGNMFIMFDDRMVMLETYSAELTVTEPGEVTMYGRAFALLQRSAVYGEPARRLVAEALARLV</sequence>
<evidence type="ECO:0000313" key="3">
    <source>
        <dbReference type="Proteomes" id="UP001595851"/>
    </source>
</evidence>
<dbReference type="RefSeq" id="WP_379525982.1">
    <property type="nucleotide sequence ID" value="NZ_JBHSBI010000001.1"/>
</dbReference>
<dbReference type="PROSITE" id="PS50943">
    <property type="entry name" value="HTH_CROC1"/>
    <property type="match status" value="1"/>
</dbReference>
<dbReference type="Pfam" id="PF19054">
    <property type="entry name" value="DUF5753"/>
    <property type="match status" value="1"/>
</dbReference>
<reference evidence="3" key="1">
    <citation type="journal article" date="2019" name="Int. J. Syst. Evol. Microbiol.">
        <title>The Global Catalogue of Microorganisms (GCM) 10K type strain sequencing project: providing services to taxonomists for standard genome sequencing and annotation.</title>
        <authorList>
            <consortium name="The Broad Institute Genomics Platform"/>
            <consortium name="The Broad Institute Genome Sequencing Center for Infectious Disease"/>
            <person name="Wu L."/>
            <person name="Ma J."/>
        </authorList>
    </citation>
    <scope>NUCLEOTIDE SEQUENCE [LARGE SCALE GENOMIC DNA]</scope>
    <source>
        <strain evidence="3">TBRC 1276</strain>
    </source>
</reference>
<keyword evidence="3" id="KW-1185">Reference proteome</keyword>
<accession>A0ABV8FZX2</accession>
<dbReference type="Proteomes" id="UP001595851">
    <property type="component" value="Unassembled WGS sequence"/>
</dbReference>
<evidence type="ECO:0000313" key="2">
    <source>
        <dbReference type="EMBL" id="MFC4005813.1"/>
    </source>
</evidence>